<keyword evidence="3" id="KW-0479">Metal-binding</keyword>
<dbReference type="InterPro" id="IPR016047">
    <property type="entry name" value="M23ase_b-sheet_dom"/>
</dbReference>
<dbReference type="InterPro" id="IPR050570">
    <property type="entry name" value="Cell_wall_metabolism_enzyme"/>
</dbReference>
<evidence type="ECO:0000256" key="3">
    <source>
        <dbReference type="ARBA" id="ARBA00022723"/>
    </source>
</evidence>
<accession>A0ABW3LWE5</accession>
<evidence type="ECO:0000256" key="1">
    <source>
        <dbReference type="ARBA" id="ARBA00001947"/>
    </source>
</evidence>
<sequence>MALAVALVALLLLALSWQDGALRLLRVSPSPGGAQAPVTTPPAARPDPRPTARMAAGDVAPPVAAPSPAAPPRGDAPSPAPAGTLLLPVAGVQAAQLQDTFTDARSAGRSHDAIDIMAPAGTPVLAVADGHVEKLFDSARGGLTIYQFEPGGELAYYYAHLQRYADGLAEGQAVKRGQVIGYVGSTGNASPDVPHLHFAIFVLGPEKRWWEGTAINPYPLLGGTARREAASRP</sequence>
<keyword evidence="10" id="KW-1185">Reference proteome</keyword>
<reference evidence="10" key="1">
    <citation type="journal article" date="2019" name="Int. J. Syst. Evol. Microbiol.">
        <title>The Global Catalogue of Microorganisms (GCM) 10K type strain sequencing project: providing services to taxonomists for standard genome sequencing and annotation.</title>
        <authorList>
            <consortium name="The Broad Institute Genomics Platform"/>
            <consortium name="The Broad Institute Genome Sequencing Center for Infectious Disease"/>
            <person name="Wu L."/>
            <person name="Ma J."/>
        </authorList>
    </citation>
    <scope>NUCLEOTIDE SEQUENCE [LARGE SCALE GENOMIC DNA]</scope>
    <source>
        <strain evidence="10">CCUG 55854</strain>
    </source>
</reference>
<dbReference type="EMBL" id="JBHTKN010000002">
    <property type="protein sequence ID" value="MFD1041699.1"/>
    <property type="molecule type" value="Genomic_DNA"/>
</dbReference>
<keyword evidence="2" id="KW-0645">Protease</keyword>
<protein>
    <submittedName>
        <fullName evidence="9">M23 family metallopeptidase</fullName>
        <ecNumber evidence="9">3.4.24.-</ecNumber>
    </submittedName>
</protein>
<dbReference type="SUPFAM" id="SSF51261">
    <property type="entry name" value="Duplicated hybrid motif"/>
    <property type="match status" value="1"/>
</dbReference>
<proteinExistence type="predicted"/>
<dbReference type="EC" id="3.4.24.-" evidence="9"/>
<comment type="cofactor">
    <cofactor evidence="1">
        <name>Zn(2+)</name>
        <dbReference type="ChEBI" id="CHEBI:29105"/>
    </cofactor>
</comment>
<dbReference type="PANTHER" id="PTHR21666">
    <property type="entry name" value="PEPTIDASE-RELATED"/>
    <property type="match status" value="1"/>
</dbReference>
<dbReference type="InterPro" id="IPR011055">
    <property type="entry name" value="Dup_hybrid_motif"/>
</dbReference>
<evidence type="ECO:0000313" key="9">
    <source>
        <dbReference type="EMBL" id="MFD1041699.1"/>
    </source>
</evidence>
<dbReference type="RefSeq" id="WP_202935610.1">
    <property type="nucleotide sequence ID" value="NZ_JBHTKN010000002.1"/>
</dbReference>
<dbReference type="CDD" id="cd12797">
    <property type="entry name" value="M23_peptidase"/>
    <property type="match status" value="1"/>
</dbReference>
<feature type="compositionally biased region" description="Low complexity" evidence="7">
    <location>
        <begin position="51"/>
        <end position="62"/>
    </location>
</feature>
<evidence type="ECO:0000256" key="4">
    <source>
        <dbReference type="ARBA" id="ARBA00022801"/>
    </source>
</evidence>
<dbReference type="Proteomes" id="UP001597033">
    <property type="component" value="Unassembled WGS sequence"/>
</dbReference>
<keyword evidence="5" id="KW-0862">Zinc</keyword>
<evidence type="ECO:0000256" key="2">
    <source>
        <dbReference type="ARBA" id="ARBA00022670"/>
    </source>
</evidence>
<organism evidence="9 10">
    <name type="scientific">Pseudoxanthomonas kaohsiungensis</name>
    <dbReference type="NCBI Taxonomy" id="283923"/>
    <lineage>
        <taxon>Bacteria</taxon>
        <taxon>Pseudomonadati</taxon>
        <taxon>Pseudomonadota</taxon>
        <taxon>Gammaproteobacteria</taxon>
        <taxon>Lysobacterales</taxon>
        <taxon>Lysobacteraceae</taxon>
        <taxon>Pseudoxanthomonas</taxon>
    </lineage>
</organism>
<keyword evidence="6" id="KW-0482">Metalloprotease</keyword>
<evidence type="ECO:0000256" key="6">
    <source>
        <dbReference type="ARBA" id="ARBA00023049"/>
    </source>
</evidence>
<keyword evidence="4 9" id="KW-0378">Hydrolase</keyword>
<dbReference type="Gene3D" id="2.70.70.10">
    <property type="entry name" value="Glucose Permease (Domain IIA)"/>
    <property type="match status" value="1"/>
</dbReference>
<feature type="domain" description="M23ase beta-sheet core" evidence="8">
    <location>
        <begin position="110"/>
        <end position="202"/>
    </location>
</feature>
<evidence type="ECO:0000259" key="8">
    <source>
        <dbReference type="Pfam" id="PF01551"/>
    </source>
</evidence>
<comment type="caution">
    <text evidence="9">The sequence shown here is derived from an EMBL/GenBank/DDBJ whole genome shotgun (WGS) entry which is preliminary data.</text>
</comment>
<name>A0ABW3LWE5_9GAMM</name>
<evidence type="ECO:0000313" key="10">
    <source>
        <dbReference type="Proteomes" id="UP001597033"/>
    </source>
</evidence>
<feature type="region of interest" description="Disordered" evidence="7">
    <location>
        <begin position="30"/>
        <end position="82"/>
    </location>
</feature>
<evidence type="ECO:0000256" key="7">
    <source>
        <dbReference type="SAM" id="MobiDB-lite"/>
    </source>
</evidence>
<gene>
    <name evidence="9" type="ORF">ACFQ2N_04955</name>
</gene>
<dbReference type="Pfam" id="PF01551">
    <property type="entry name" value="Peptidase_M23"/>
    <property type="match status" value="1"/>
</dbReference>
<dbReference type="GO" id="GO:0016787">
    <property type="term" value="F:hydrolase activity"/>
    <property type="evidence" value="ECO:0007669"/>
    <property type="project" value="UniProtKB-KW"/>
</dbReference>
<dbReference type="PANTHER" id="PTHR21666:SF288">
    <property type="entry name" value="CELL DIVISION PROTEIN YTFB"/>
    <property type="match status" value="1"/>
</dbReference>
<evidence type="ECO:0000256" key="5">
    <source>
        <dbReference type="ARBA" id="ARBA00022833"/>
    </source>
</evidence>